<protein>
    <recommendedName>
        <fullName evidence="3">CS domain-containing protein</fullName>
    </recommendedName>
</protein>
<dbReference type="KEGG" id="cheb:HH215_03050"/>
<dbReference type="Proteomes" id="UP000502248">
    <property type="component" value="Chromosome"/>
</dbReference>
<sequence>MSSFFDSGPLPDWKDIQQLLGKDIPWKLAANWDAKGESNWINQYVKDILQKSKSDARVKAQSSVQMETKQDAKSVSVYIRLTPDTDPRKLQLFATPDRFRIEGLPGDLKKSIRLPYLVYARTGKATMKKDRVLVVRFKRRPPEKSEYELFIQS</sequence>
<evidence type="ECO:0000313" key="1">
    <source>
        <dbReference type="EMBL" id="QJD82260.1"/>
    </source>
</evidence>
<organism evidence="1 2">
    <name type="scientific">Cohnella herbarum</name>
    <dbReference type="NCBI Taxonomy" id="2728023"/>
    <lineage>
        <taxon>Bacteria</taxon>
        <taxon>Bacillati</taxon>
        <taxon>Bacillota</taxon>
        <taxon>Bacilli</taxon>
        <taxon>Bacillales</taxon>
        <taxon>Paenibacillaceae</taxon>
        <taxon>Cohnella</taxon>
    </lineage>
</organism>
<dbReference type="EMBL" id="CP051680">
    <property type="protein sequence ID" value="QJD82260.1"/>
    <property type="molecule type" value="Genomic_DNA"/>
</dbReference>
<dbReference type="RefSeq" id="WP_169278562.1">
    <property type="nucleotide sequence ID" value="NZ_CP051680.1"/>
</dbReference>
<dbReference type="AlphaFoldDB" id="A0A7Z2VG28"/>
<accession>A0A7Z2VG28</accession>
<keyword evidence="2" id="KW-1185">Reference proteome</keyword>
<evidence type="ECO:0000313" key="2">
    <source>
        <dbReference type="Proteomes" id="UP000502248"/>
    </source>
</evidence>
<reference evidence="1 2" key="1">
    <citation type="submission" date="2020-04" db="EMBL/GenBank/DDBJ databases">
        <title>Genome sequencing of novel species.</title>
        <authorList>
            <person name="Heo J."/>
            <person name="Kim S.-J."/>
            <person name="Kim J.-S."/>
            <person name="Hong S.-B."/>
            <person name="Kwon S.-W."/>
        </authorList>
    </citation>
    <scope>NUCLEOTIDE SEQUENCE [LARGE SCALE GENOMIC DNA]</scope>
    <source>
        <strain evidence="1 2">MFER-1</strain>
    </source>
</reference>
<proteinExistence type="predicted"/>
<evidence type="ECO:0008006" key="3">
    <source>
        <dbReference type="Google" id="ProtNLM"/>
    </source>
</evidence>
<gene>
    <name evidence="1" type="ORF">HH215_03050</name>
</gene>
<name>A0A7Z2VG28_9BACL</name>